<sequence length="71" mass="8181">MVRLILSQLSDEDSDGLQCPMHKNLVDVGLLSVSERNWLNSYHEEVWDKVSPLLQNDSRALSWLKRECSPV</sequence>
<comment type="caution">
    <text evidence="2">The sequence shown here is derived from an EMBL/GenBank/DDBJ whole genome shotgun (WGS) entry which is preliminary data.</text>
</comment>
<evidence type="ECO:0000259" key="1">
    <source>
        <dbReference type="Pfam" id="PF16188"/>
    </source>
</evidence>
<dbReference type="InterPro" id="IPR032416">
    <property type="entry name" value="Peptidase_M24_C"/>
</dbReference>
<dbReference type="PANTHER" id="PTHR43763">
    <property type="entry name" value="XAA-PRO AMINOPEPTIDASE 1"/>
    <property type="match status" value="1"/>
</dbReference>
<dbReference type="InterPro" id="IPR050422">
    <property type="entry name" value="X-Pro_aminopeptidase_P"/>
</dbReference>
<dbReference type="InterPro" id="IPR036005">
    <property type="entry name" value="Creatinase/aminopeptidase-like"/>
</dbReference>
<name>A0A2R6RII3_9APHY</name>
<dbReference type="STRING" id="98765.A0A2R6RII3"/>
<protein>
    <recommendedName>
        <fullName evidence="1">Peptidase M24 C-terminal domain-containing protein</fullName>
    </recommendedName>
</protein>
<gene>
    <name evidence="2" type="ORF">PHLCEN_2v2670</name>
</gene>
<dbReference type="Proteomes" id="UP000186601">
    <property type="component" value="Unassembled WGS sequence"/>
</dbReference>
<dbReference type="PANTHER" id="PTHR43763:SF6">
    <property type="entry name" value="XAA-PRO AMINOPEPTIDASE 1"/>
    <property type="match status" value="1"/>
</dbReference>
<evidence type="ECO:0000313" key="3">
    <source>
        <dbReference type="Proteomes" id="UP000186601"/>
    </source>
</evidence>
<dbReference type="OrthoDB" id="9995434at2759"/>
<accession>A0A2R6RII3</accession>
<organism evidence="2 3">
    <name type="scientific">Hermanssonia centrifuga</name>
    <dbReference type="NCBI Taxonomy" id="98765"/>
    <lineage>
        <taxon>Eukaryota</taxon>
        <taxon>Fungi</taxon>
        <taxon>Dikarya</taxon>
        <taxon>Basidiomycota</taxon>
        <taxon>Agaricomycotina</taxon>
        <taxon>Agaricomycetes</taxon>
        <taxon>Polyporales</taxon>
        <taxon>Meruliaceae</taxon>
        <taxon>Hermanssonia</taxon>
    </lineage>
</organism>
<feature type="domain" description="Peptidase M24 C-terminal" evidence="1">
    <location>
        <begin position="19"/>
        <end position="71"/>
    </location>
</feature>
<dbReference type="Gene3D" id="3.90.230.10">
    <property type="entry name" value="Creatinase/methionine aminopeptidase superfamily"/>
    <property type="match status" value="1"/>
</dbReference>
<evidence type="ECO:0000313" key="2">
    <source>
        <dbReference type="EMBL" id="PSS29829.1"/>
    </source>
</evidence>
<reference evidence="2 3" key="1">
    <citation type="submission" date="2018-02" db="EMBL/GenBank/DDBJ databases">
        <title>Genome sequence of the basidiomycete white-rot fungus Phlebia centrifuga.</title>
        <authorList>
            <person name="Granchi Z."/>
            <person name="Peng M."/>
            <person name="de Vries R.P."/>
            <person name="Hilden K."/>
            <person name="Makela M.R."/>
            <person name="Grigoriev I."/>
            <person name="Riley R."/>
        </authorList>
    </citation>
    <scope>NUCLEOTIDE SEQUENCE [LARGE SCALE GENOMIC DNA]</scope>
    <source>
        <strain evidence="2 3">FBCC195</strain>
    </source>
</reference>
<dbReference type="EMBL" id="MLYV02000251">
    <property type="protein sequence ID" value="PSS29829.1"/>
    <property type="molecule type" value="Genomic_DNA"/>
</dbReference>
<dbReference type="Pfam" id="PF16188">
    <property type="entry name" value="Peptidase_M24_C"/>
    <property type="match status" value="1"/>
</dbReference>
<proteinExistence type="predicted"/>
<dbReference type="AlphaFoldDB" id="A0A2R6RII3"/>
<keyword evidence="3" id="KW-1185">Reference proteome</keyword>